<dbReference type="PANTHER" id="PTHR24346">
    <property type="entry name" value="MAP/MICROTUBULE AFFINITY-REGULATING KINASE"/>
    <property type="match status" value="1"/>
</dbReference>
<dbReference type="SMART" id="SM00220">
    <property type="entry name" value="S_TKc"/>
    <property type="match status" value="1"/>
</dbReference>
<comment type="caution">
    <text evidence="9">The sequence shown here is derived from an EMBL/GenBank/DDBJ whole genome shotgun (WGS) entry which is preliminary data.</text>
</comment>
<dbReference type="Proteomes" id="UP001165090">
    <property type="component" value="Unassembled WGS sequence"/>
</dbReference>
<keyword evidence="10" id="KW-1185">Reference proteome</keyword>
<proteinExistence type="predicted"/>
<evidence type="ECO:0000256" key="1">
    <source>
        <dbReference type="ARBA" id="ARBA00022527"/>
    </source>
</evidence>
<dbReference type="EMBL" id="BSDZ01000038">
    <property type="protein sequence ID" value="GLI66703.1"/>
    <property type="molecule type" value="Genomic_DNA"/>
</dbReference>
<reference evidence="9 10" key="1">
    <citation type="journal article" date="2023" name="IScience">
        <title>Expanded male sex-determining region conserved during the evolution of homothallism in the green alga Volvox.</title>
        <authorList>
            <person name="Yamamoto K."/>
            <person name="Matsuzaki R."/>
            <person name="Mahakham W."/>
            <person name="Heman W."/>
            <person name="Sekimoto H."/>
            <person name="Kawachi M."/>
            <person name="Minakuchi Y."/>
            <person name="Toyoda A."/>
            <person name="Nozaki H."/>
        </authorList>
    </citation>
    <scope>NUCLEOTIDE SEQUENCE [LARGE SCALE GENOMIC DNA]</scope>
    <source>
        <strain evidence="9 10">NIES-4468</strain>
    </source>
</reference>
<keyword evidence="3 6" id="KW-0547">Nucleotide-binding</keyword>
<dbReference type="Gene3D" id="1.10.510.10">
    <property type="entry name" value="Transferase(Phosphotransferase) domain 1"/>
    <property type="match status" value="1"/>
</dbReference>
<keyword evidence="4" id="KW-0418">Kinase</keyword>
<evidence type="ECO:0000313" key="9">
    <source>
        <dbReference type="EMBL" id="GLI66703.1"/>
    </source>
</evidence>
<evidence type="ECO:0000313" key="10">
    <source>
        <dbReference type="Proteomes" id="UP001165090"/>
    </source>
</evidence>
<protein>
    <recommendedName>
        <fullName evidence="8">Protein kinase domain-containing protein</fullName>
    </recommendedName>
</protein>
<dbReference type="Pfam" id="PF00069">
    <property type="entry name" value="Pkinase"/>
    <property type="match status" value="1"/>
</dbReference>
<sequence length="685" mass="73379">MGLCLCKSVEDRSDAHSRRDFSRKRSRSGFGPAGNRQYSERGGSSHHARTPDFGINSLYRVMELLGEGGTGQTWLCQDLKSHRRVAIKFIPRPLAKVLVPMVSQEIQLQAQLSEGHLGLVRVESALLSKSHLGLVMEYIDGGTLTQYVTKRSCNKGERGGLHLTEDEARYFFRQLVAAVEYLHRSHVAHRDLKMCNVVLTQRRPPTLKLCDFGFAKGWDDSSMMNTRIGTPVYMSPQLIASKTEGKTYSATAADVWACGVMLFAMLLGRFPYDHVGHPDPNSSGAHFEVWTEQMKASNGDWQAAPRVAPHINLLTEECKDLLGKMLDTEEKQRITIPEIRKHAWFTTELPPYLHEALRDCEDRQARLAKVMEAATEAQIKRRNKAVHDLIVMAGQPYNNIDQARRNGSGAISAIFEMGTECDAASVASTGNNAQSPAHAVSLRASPNKAPGDDVRAAAMDLGSPHSEAAPVTASSSDGRARGEEPEVIMVDLAAVAKRTKSDGLVLMSALDADVAEGGRNCNSDNSDSSGDQVAESSCAVGGTTPAAATTAVGGGSSGEEYDQSNIRSHVNASSALVTEAAMEIHGFSNLTVSPTSEATATAVAGVASTANTAPQTVDGKNVIVSSYNDAADAVLDAGQITLAPLAVSAIAATATAAMEISAPPVEGLISPFSMQEVQQPRLRPQ</sequence>
<keyword evidence="2" id="KW-0808">Transferase</keyword>
<feature type="region of interest" description="Disordered" evidence="7">
    <location>
        <begin position="464"/>
        <end position="484"/>
    </location>
</feature>
<feature type="binding site" evidence="6">
    <location>
        <position position="88"/>
    </location>
    <ligand>
        <name>ATP</name>
        <dbReference type="ChEBI" id="CHEBI:30616"/>
    </ligand>
</feature>
<dbReference type="PROSITE" id="PS00107">
    <property type="entry name" value="PROTEIN_KINASE_ATP"/>
    <property type="match status" value="1"/>
</dbReference>
<evidence type="ECO:0000256" key="7">
    <source>
        <dbReference type="SAM" id="MobiDB-lite"/>
    </source>
</evidence>
<organism evidence="9 10">
    <name type="scientific">Volvox africanus</name>
    <dbReference type="NCBI Taxonomy" id="51714"/>
    <lineage>
        <taxon>Eukaryota</taxon>
        <taxon>Viridiplantae</taxon>
        <taxon>Chlorophyta</taxon>
        <taxon>core chlorophytes</taxon>
        <taxon>Chlorophyceae</taxon>
        <taxon>CS clade</taxon>
        <taxon>Chlamydomonadales</taxon>
        <taxon>Volvocaceae</taxon>
        <taxon>Volvox</taxon>
    </lineage>
</organism>
<dbReference type="PANTHER" id="PTHR24346:SF82">
    <property type="entry name" value="KP78A-RELATED"/>
    <property type="match status" value="1"/>
</dbReference>
<evidence type="ECO:0000256" key="3">
    <source>
        <dbReference type="ARBA" id="ARBA00022741"/>
    </source>
</evidence>
<dbReference type="InterPro" id="IPR011009">
    <property type="entry name" value="Kinase-like_dom_sf"/>
</dbReference>
<dbReference type="InterPro" id="IPR000719">
    <property type="entry name" value="Prot_kinase_dom"/>
</dbReference>
<dbReference type="PROSITE" id="PS00108">
    <property type="entry name" value="PROTEIN_KINASE_ST"/>
    <property type="match status" value="1"/>
</dbReference>
<keyword evidence="5 6" id="KW-0067">ATP-binding</keyword>
<evidence type="ECO:0000259" key="8">
    <source>
        <dbReference type="PROSITE" id="PS50011"/>
    </source>
</evidence>
<dbReference type="PROSITE" id="PS50011">
    <property type="entry name" value="PROTEIN_KINASE_DOM"/>
    <property type="match status" value="1"/>
</dbReference>
<dbReference type="InterPro" id="IPR017441">
    <property type="entry name" value="Protein_kinase_ATP_BS"/>
</dbReference>
<evidence type="ECO:0000256" key="5">
    <source>
        <dbReference type="ARBA" id="ARBA00022840"/>
    </source>
</evidence>
<feature type="region of interest" description="Disordered" evidence="7">
    <location>
        <begin position="520"/>
        <end position="539"/>
    </location>
</feature>
<evidence type="ECO:0000256" key="6">
    <source>
        <dbReference type="PROSITE-ProRule" id="PRU10141"/>
    </source>
</evidence>
<accession>A0ABQ5SB62</accession>
<feature type="compositionally biased region" description="Low complexity" evidence="7">
    <location>
        <begin position="520"/>
        <end position="531"/>
    </location>
</feature>
<feature type="domain" description="Protein kinase" evidence="8">
    <location>
        <begin position="59"/>
        <end position="345"/>
    </location>
</feature>
<dbReference type="SUPFAM" id="SSF56112">
    <property type="entry name" value="Protein kinase-like (PK-like)"/>
    <property type="match status" value="1"/>
</dbReference>
<gene>
    <name evidence="9" type="ORF">VaNZ11_010636</name>
</gene>
<dbReference type="InterPro" id="IPR008271">
    <property type="entry name" value="Ser/Thr_kinase_AS"/>
</dbReference>
<evidence type="ECO:0000256" key="4">
    <source>
        <dbReference type="ARBA" id="ARBA00022777"/>
    </source>
</evidence>
<keyword evidence="1" id="KW-0723">Serine/threonine-protein kinase</keyword>
<name>A0ABQ5SB62_9CHLO</name>
<evidence type="ECO:0000256" key="2">
    <source>
        <dbReference type="ARBA" id="ARBA00022679"/>
    </source>
</evidence>
<feature type="region of interest" description="Disordered" evidence="7">
    <location>
        <begin position="16"/>
        <end position="49"/>
    </location>
</feature>